<evidence type="ECO:0000313" key="2">
    <source>
        <dbReference type="Proteomes" id="UP000295493"/>
    </source>
</evidence>
<dbReference type="OrthoDB" id="9800506at2"/>
<dbReference type="RefSeq" id="WP_133495495.1">
    <property type="nucleotide sequence ID" value="NZ_BMLU01000005.1"/>
</dbReference>
<dbReference type="SUPFAM" id="SSF46785">
    <property type="entry name" value="Winged helix' DNA-binding domain"/>
    <property type="match status" value="1"/>
</dbReference>
<dbReference type="InterPro" id="IPR036390">
    <property type="entry name" value="WH_DNA-bd_sf"/>
</dbReference>
<accession>A0A4R6FMY6</accession>
<dbReference type="AlphaFoldDB" id="A0A4R6FMY6"/>
<dbReference type="PANTHER" id="PTHR33221:SF15">
    <property type="entry name" value="HTH-TYPE TRANSCRIPTIONAL REGULATOR YWGB-RELATED"/>
    <property type="match status" value="1"/>
</dbReference>
<comment type="caution">
    <text evidence="1">The sequence shown here is derived from an EMBL/GenBank/DDBJ whole genome shotgun (WGS) entry which is preliminary data.</text>
</comment>
<dbReference type="GO" id="GO:0005829">
    <property type="term" value="C:cytosol"/>
    <property type="evidence" value="ECO:0007669"/>
    <property type="project" value="TreeGrafter"/>
</dbReference>
<dbReference type="Pfam" id="PF02082">
    <property type="entry name" value="Rrf2"/>
    <property type="match status" value="1"/>
</dbReference>
<evidence type="ECO:0000313" key="1">
    <source>
        <dbReference type="EMBL" id="TDN82956.1"/>
    </source>
</evidence>
<keyword evidence="2" id="KW-1185">Reference proteome</keyword>
<gene>
    <name evidence="1" type="ORF">EV664_105154</name>
</gene>
<organism evidence="1 2">
    <name type="scientific">Stakelama pacifica</name>
    <dbReference type="NCBI Taxonomy" id="517720"/>
    <lineage>
        <taxon>Bacteria</taxon>
        <taxon>Pseudomonadati</taxon>
        <taxon>Pseudomonadota</taxon>
        <taxon>Alphaproteobacteria</taxon>
        <taxon>Sphingomonadales</taxon>
        <taxon>Sphingomonadaceae</taxon>
        <taxon>Stakelama</taxon>
    </lineage>
</organism>
<proteinExistence type="predicted"/>
<dbReference type="InterPro" id="IPR036388">
    <property type="entry name" value="WH-like_DNA-bd_sf"/>
</dbReference>
<dbReference type="GO" id="GO:0003700">
    <property type="term" value="F:DNA-binding transcription factor activity"/>
    <property type="evidence" value="ECO:0007669"/>
    <property type="project" value="TreeGrafter"/>
</dbReference>
<sequence>MKLDSRLSRMLHILVHMARADGPITSQAAAEMLDSNAVVVRRTMAGLRDAGLVQSVKGHGGGWTITADPDQVTMLQVYRAVGEPRIFSIGLADPNPDCLVEQAVNASMRAALKEAETALVARLGEVTLADIADDFERRFAMLDEEAKSAWRNSGK</sequence>
<dbReference type="PANTHER" id="PTHR33221">
    <property type="entry name" value="WINGED HELIX-TURN-HELIX TRANSCRIPTIONAL REGULATOR, RRF2 FAMILY"/>
    <property type="match status" value="1"/>
</dbReference>
<dbReference type="Proteomes" id="UP000295493">
    <property type="component" value="Unassembled WGS sequence"/>
</dbReference>
<protein>
    <submittedName>
        <fullName evidence="1">BadM/Rrf2 family transcriptional regulator</fullName>
    </submittedName>
</protein>
<dbReference type="EMBL" id="SNWD01000005">
    <property type="protein sequence ID" value="TDN82956.1"/>
    <property type="molecule type" value="Genomic_DNA"/>
</dbReference>
<dbReference type="PROSITE" id="PS51197">
    <property type="entry name" value="HTH_RRF2_2"/>
    <property type="match status" value="1"/>
</dbReference>
<dbReference type="InterPro" id="IPR000944">
    <property type="entry name" value="Tscrpt_reg_Rrf2"/>
</dbReference>
<name>A0A4R6FMY6_9SPHN</name>
<reference evidence="1 2" key="1">
    <citation type="submission" date="2019-03" db="EMBL/GenBank/DDBJ databases">
        <title>Genomic Encyclopedia of Type Strains, Phase IV (KMG-IV): sequencing the most valuable type-strain genomes for metagenomic binning, comparative biology and taxonomic classification.</title>
        <authorList>
            <person name="Goeker M."/>
        </authorList>
    </citation>
    <scope>NUCLEOTIDE SEQUENCE [LARGE SCALE GENOMIC DNA]</scope>
    <source>
        <strain evidence="1 2">DSM 25059</strain>
    </source>
</reference>
<dbReference type="Gene3D" id="1.10.10.10">
    <property type="entry name" value="Winged helix-like DNA-binding domain superfamily/Winged helix DNA-binding domain"/>
    <property type="match status" value="1"/>
</dbReference>